<reference evidence="3" key="1">
    <citation type="submission" date="2016-10" db="EMBL/GenBank/DDBJ databases">
        <title>Sequence of Gallionella enrichment culture.</title>
        <authorList>
            <person name="Poehlein A."/>
            <person name="Muehling M."/>
            <person name="Daniel R."/>
        </authorList>
    </citation>
    <scope>NUCLEOTIDE SEQUENCE</scope>
</reference>
<evidence type="ECO:0000256" key="2">
    <source>
        <dbReference type="SAM" id="Phobius"/>
    </source>
</evidence>
<evidence type="ECO:0000313" key="3">
    <source>
        <dbReference type="EMBL" id="OIR18228.1"/>
    </source>
</evidence>
<evidence type="ECO:0000256" key="1">
    <source>
        <dbReference type="SAM" id="Coils"/>
    </source>
</evidence>
<name>A0A1J5TWQ4_9ZZZZ</name>
<keyword evidence="1" id="KW-0175">Coiled coil</keyword>
<keyword evidence="2" id="KW-0472">Membrane</keyword>
<organism evidence="3">
    <name type="scientific">mine drainage metagenome</name>
    <dbReference type="NCBI Taxonomy" id="410659"/>
    <lineage>
        <taxon>unclassified sequences</taxon>
        <taxon>metagenomes</taxon>
        <taxon>ecological metagenomes</taxon>
    </lineage>
</organism>
<protein>
    <recommendedName>
        <fullName evidence="4">Fimbrial assembly protein PilN</fullName>
    </recommendedName>
</protein>
<dbReference type="EMBL" id="MLJW01000003">
    <property type="protein sequence ID" value="OIR18228.1"/>
    <property type="molecule type" value="Genomic_DNA"/>
</dbReference>
<gene>
    <name evidence="3" type="ORF">GALL_15560</name>
</gene>
<keyword evidence="2" id="KW-1133">Transmembrane helix</keyword>
<evidence type="ECO:0008006" key="4">
    <source>
        <dbReference type="Google" id="ProtNLM"/>
    </source>
</evidence>
<keyword evidence="2" id="KW-0812">Transmembrane</keyword>
<comment type="caution">
    <text evidence="3">The sequence shown here is derived from an EMBL/GenBank/DDBJ whole genome shotgun (WGS) entry which is preliminary data.</text>
</comment>
<feature type="transmembrane region" description="Helical" evidence="2">
    <location>
        <begin position="21"/>
        <end position="42"/>
    </location>
</feature>
<dbReference type="AlphaFoldDB" id="A0A1J5TWQ4"/>
<accession>A0A1J5TWQ4</accession>
<feature type="coiled-coil region" evidence="1">
    <location>
        <begin position="46"/>
        <end position="73"/>
    </location>
</feature>
<proteinExistence type="predicted"/>
<sequence>MSQQINLFNPIFLKQKKYFSVVAMSQALGLIVLGSAVFYAYAAYQVAQLSRQAEESAKRYAAEQARLASYSNEFSLQRSGQMLEDELKQVEAQARAQDAVLTTLKSGVIGNTEGYSEYMRAFARQSINGLWLTAFDIVGDGAQMSLSGAVVNPQLVPSYIQRLGKEKIMRGKTFSTLQMQQPKKDGDRLVPRYVEFNLRSIALSEESNK</sequence>